<feature type="transmembrane region" description="Helical" evidence="13">
    <location>
        <begin position="47"/>
        <end position="72"/>
    </location>
</feature>
<keyword evidence="9 12" id="KW-0675">Receptor</keyword>
<keyword evidence="5 12" id="KW-0812">Transmembrane</keyword>
<proteinExistence type="inferred from homology"/>
<feature type="transmembrane region" description="Helical" evidence="13">
    <location>
        <begin position="191"/>
        <end position="209"/>
    </location>
</feature>
<organism evidence="14 15">
    <name type="scientific">Eleutherodactylus coqui</name>
    <name type="common">Puerto Rican coqui</name>
    <dbReference type="NCBI Taxonomy" id="57060"/>
    <lineage>
        <taxon>Eukaryota</taxon>
        <taxon>Metazoa</taxon>
        <taxon>Chordata</taxon>
        <taxon>Craniata</taxon>
        <taxon>Vertebrata</taxon>
        <taxon>Euteleostomi</taxon>
        <taxon>Amphibia</taxon>
        <taxon>Batrachia</taxon>
        <taxon>Anura</taxon>
        <taxon>Neobatrachia</taxon>
        <taxon>Hyloidea</taxon>
        <taxon>Eleutherodactylidae</taxon>
        <taxon>Eleutherodactylinae</taxon>
        <taxon>Eleutherodactylus</taxon>
        <taxon>Eleutherodactylus</taxon>
    </lineage>
</organism>
<evidence type="ECO:0000256" key="2">
    <source>
        <dbReference type="ARBA" id="ARBA00007376"/>
    </source>
</evidence>
<feature type="non-terminal residue" evidence="14">
    <location>
        <position position="295"/>
    </location>
</feature>
<dbReference type="GO" id="GO:0033038">
    <property type="term" value="F:bitter taste receptor activity"/>
    <property type="evidence" value="ECO:0007669"/>
    <property type="project" value="InterPro"/>
</dbReference>
<evidence type="ECO:0000256" key="8">
    <source>
        <dbReference type="ARBA" id="ARBA00023136"/>
    </source>
</evidence>
<dbReference type="GO" id="GO:0004930">
    <property type="term" value="F:G protein-coupled receptor activity"/>
    <property type="evidence" value="ECO:0007669"/>
    <property type="project" value="UniProtKB-KW"/>
</dbReference>
<feature type="transmembrane region" description="Helical" evidence="13">
    <location>
        <begin position="130"/>
        <end position="153"/>
    </location>
</feature>
<dbReference type="Proteomes" id="UP000770717">
    <property type="component" value="Unassembled WGS sequence"/>
</dbReference>
<evidence type="ECO:0000256" key="4">
    <source>
        <dbReference type="ARBA" id="ARBA00022606"/>
    </source>
</evidence>
<evidence type="ECO:0000313" key="15">
    <source>
        <dbReference type="Proteomes" id="UP000770717"/>
    </source>
</evidence>
<feature type="transmembrane region" description="Helical" evidence="13">
    <location>
        <begin position="84"/>
        <end position="109"/>
    </location>
</feature>
<evidence type="ECO:0000256" key="5">
    <source>
        <dbReference type="ARBA" id="ARBA00022692"/>
    </source>
</evidence>
<evidence type="ECO:0000256" key="7">
    <source>
        <dbReference type="ARBA" id="ARBA00023040"/>
    </source>
</evidence>
<comment type="caution">
    <text evidence="14">The sequence shown here is derived from an EMBL/GenBank/DDBJ whole genome shotgun (WGS) entry which is preliminary data.</text>
</comment>
<dbReference type="OrthoDB" id="8876749at2759"/>
<sequence length="295" mass="34030">MESPIQYILTAVLYVIYLLGLMVNLIIVAANAMKWKSLKSLQTCDKILISLAISRSLNFFYIIIWNTIFLFFPRLLRNNILLSILNILIMLTFYSSFWIATILCVFYCVRIVTYNYKLFVFLKTRISTMAPWLIQVSLLISLISSLPFGWYGYGLKLQNIRNENTTEYGLSTAQILKIRFLCFSLGSLPPFLIYCVANLLLIHFLLMHITQLRSNESHIQSPNLNSHFNALKSMSLFLVLQIMLFMYASIHSSGALFQLTFSHFIADIIACIPTLFHSLYMISSSREVKKMLTSM</sequence>
<name>A0A8J6EI99_ELECQ</name>
<evidence type="ECO:0000256" key="12">
    <source>
        <dbReference type="RuleBase" id="RU004424"/>
    </source>
</evidence>
<accession>A0A8J6EI99</accession>
<evidence type="ECO:0000313" key="14">
    <source>
        <dbReference type="EMBL" id="KAG9469570.1"/>
    </source>
</evidence>
<evidence type="ECO:0000256" key="3">
    <source>
        <dbReference type="ARBA" id="ARBA00022480"/>
    </source>
</evidence>
<dbReference type="Gene3D" id="1.20.1070.10">
    <property type="entry name" value="Rhodopsin 7-helix transmembrane proteins"/>
    <property type="match status" value="1"/>
</dbReference>
<keyword evidence="8 12" id="KW-0472">Membrane</keyword>
<evidence type="ECO:0000256" key="1">
    <source>
        <dbReference type="ARBA" id="ARBA00004141"/>
    </source>
</evidence>
<dbReference type="PANTHER" id="PTHR11394:SF164">
    <property type="entry name" value="TASTE RECEPTOR TYPE 2"/>
    <property type="match status" value="1"/>
</dbReference>
<evidence type="ECO:0000256" key="9">
    <source>
        <dbReference type="ARBA" id="ARBA00023170"/>
    </source>
</evidence>
<keyword evidence="4 12" id="KW-0716">Sensory transduction</keyword>
<keyword evidence="7 12" id="KW-0297">G-protein coupled receptor</keyword>
<evidence type="ECO:0000256" key="6">
    <source>
        <dbReference type="ARBA" id="ARBA00022989"/>
    </source>
</evidence>
<dbReference type="InterPro" id="IPR007960">
    <property type="entry name" value="TAS2R"/>
</dbReference>
<keyword evidence="10 12" id="KW-0807">Transducer</keyword>
<dbReference type="PANTHER" id="PTHR11394">
    <property type="entry name" value="TASTE RECEPTOR TYPE 2"/>
    <property type="match status" value="1"/>
</dbReference>
<dbReference type="EMBL" id="WNTK01000487">
    <property type="protein sequence ID" value="KAG9469570.1"/>
    <property type="molecule type" value="Genomic_DNA"/>
</dbReference>
<dbReference type="SUPFAM" id="SSF81321">
    <property type="entry name" value="Family A G protein-coupled receptor-like"/>
    <property type="match status" value="1"/>
</dbReference>
<keyword evidence="3 12" id="KW-0919">Taste</keyword>
<keyword evidence="6 13" id="KW-1133">Transmembrane helix</keyword>
<dbReference type="AlphaFoldDB" id="A0A8J6EI99"/>
<feature type="transmembrane region" description="Helical" evidence="13">
    <location>
        <begin position="256"/>
        <end position="282"/>
    </location>
</feature>
<keyword evidence="15" id="KW-1185">Reference proteome</keyword>
<evidence type="ECO:0000256" key="11">
    <source>
        <dbReference type="RuleBase" id="RU004423"/>
    </source>
</evidence>
<feature type="transmembrane region" description="Helical" evidence="13">
    <location>
        <begin position="230"/>
        <end position="250"/>
    </location>
</feature>
<comment type="similarity">
    <text evidence="2 11">Belongs to the G-protein coupled receptor T2R family.</text>
</comment>
<comment type="subcellular location">
    <subcellularLocation>
        <location evidence="1 12">Membrane</location>
        <topology evidence="1 12">Multi-pass membrane protein</topology>
    </subcellularLocation>
</comment>
<feature type="transmembrane region" description="Helical" evidence="13">
    <location>
        <begin position="6"/>
        <end position="27"/>
    </location>
</feature>
<dbReference type="Pfam" id="PF05296">
    <property type="entry name" value="TAS2R"/>
    <property type="match status" value="1"/>
</dbReference>
<evidence type="ECO:0000256" key="13">
    <source>
        <dbReference type="SAM" id="Phobius"/>
    </source>
</evidence>
<evidence type="ECO:0000256" key="10">
    <source>
        <dbReference type="ARBA" id="ARBA00023224"/>
    </source>
</evidence>
<protein>
    <recommendedName>
        <fullName evidence="12">Taste receptor type 2</fullName>
    </recommendedName>
</protein>
<gene>
    <name evidence="14" type="ORF">GDO78_020208</name>
</gene>
<dbReference type="GO" id="GO:0016020">
    <property type="term" value="C:membrane"/>
    <property type="evidence" value="ECO:0007669"/>
    <property type="project" value="UniProtKB-SubCell"/>
</dbReference>
<reference evidence="14" key="1">
    <citation type="thesis" date="2020" institute="ProQuest LLC" country="789 East Eisenhower Parkway, Ann Arbor, MI, USA">
        <title>Comparative Genomics and Chromosome Evolution.</title>
        <authorList>
            <person name="Mudd A.B."/>
        </authorList>
    </citation>
    <scope>NUCLEOTIDE SEQUENCE</scope>
    <source>
        <strain evidence="14">HN-11 Male</strain>
        <tissue evidence="14">Kidney and liver</tissue>
    </source>
</reference>